<dbReference type="PROSITE" id="PS51257">
    <property type="entry name" value="PROKAR_LIPOPROTEIN"/>
    <property type="match status" value="1"/>
</dbReference>
<dbReference type="EMBL" id="FOUJ01000001">
    <property type="protein sequence ID" value="SFM25692.1"/>
    <property type="molecule type" value="Genomic_DNA"/>
</dbReference>
<proteinExistence type="inferred from homology"/>
<evidence type="ECO:0000256" key="3">
    <source>
        <dbReference type="ARBA" id="ARBA00007106"/>
    </source>
</evidence>
<dbReference type="UniPathway" id="UPA00626">
    <property type="reaction ID" value="UER00678"/>
</dbReference>
<dbReference type="Gene3D" id="3.30.1330.80">
    <property type="entry name" value="Hypothetical protein, similar to alpha- acetolactate decarboxylase, domain 2"/>
    <property type="match status" value="2"/>
</dbReference>
<comment type="catalytic activity">
    <reaction evidence="1">
        <text>(2S)-2-acetolactate + H(+) = (R)-acetoin + CO2</text>
        <dbReference type="Rhea" id="RHEA:21580"/>
        <dbReference type="ChEBI" id="CHEBI:15378"/>
        <dbReference type="ChEBI" id="CHEBI:15686"/>
        <dbReference type="ChEBI" id="CHEBI:16526"/>
        <dbReference type="ChEBI" id="CHEBI:58476"/>
        <dbReference type="EC" id="4.1.1.5"/>
    </reaction>
</comment>
<sequence length="280" mass="31039">MRRSKIFIILLTVILSAIAGGCISEQKDGTVTDVDTASNAEMTSETETDTIYQFSIINALLEGVYDGEISCGELKEKGDLGLGTFDNLDGEMLVLDGVIYQVKADGNIYQVEDSTTSPFAAVTFFETDIEETVNDQMDSQQMAEHIADLLPSQNIMYAVKITGDFSYMRTRSVAPQEKPYPRLVDVTKDQSVFEFNDTKGTIVGYWMPEYIDGINVPGYHLHFITDDRTGGGHILDYTIVSGTIEIDSTDKFYLELPTNENYLGMGLSQDTEGELEEAEN</sequence>
<dbReference type="EC" id="4.1.1.5" evidence="4"/>
<keyword evidence="10" id="KW-1185">Reference proteome</keyword>
<evidence type="ECO:0000256" key="2">
    <source>
        <dbReference type="ARBA" id="ARBA00005170"/>
    </source>
</evidence>
<protein>
    <recommendedName>
        <fullName evidence="5">Alpha-acetolactate decarboxylase</fullName>
        <ecNumber evidence="4">4.1.1.5</ecNumber>
    </recommendedName>
</protein>
<evidence type="ECO:0000256" key="5">
    <source>
        <dbReference type="ARBA" id="ARBA00020164"/>
    </source>
</evidence>
<dbReference type="AlphaFoldDB" id="A0A1I4PD59"/>
<evidence type="ECO:0000256" key="6">
    <source>
        <dbReference type="ARBA" id="ARBA00022793"/>
    </source>
</evidence>
<evidence type="ECO:0000256" key="1">
    <source>
        <dbReference type="ARBA" id="ARBA00001784"/>
    </source>
</evidence>
<keyword evidence="8" id="KW-0456">Lyase</keyword>
<keyword evidence="7" id="KW-0005">Acetoin biosynthesis</keyword>
<dbReference type="RefSeq" id="WP_091932906.1">
    <property type="nucleotide sequence ID" value="NZ_FOUJ01000001.1"/>
</dbReference>
<gene>
    <name evidence="9" type="ORF">SAMN04488696_0586</name>
</gene>
<evidence type="ECO:0000313" key="9">
    <source>
        <dbReference type="EMBL" id="SFM25692.1"/>
    </source>
</evidence>
<name>A0A1I4PD59_9EURY</name>
<dbReference type="PIRSF" id="PIRSF001332">
    <property type="entry name" value="Acetolac_decarb"/>
    <property type="match status" value="1"/>
</dbReference>
<dbReference type="InterPro" id="IPR005128">
    <property type="entry name" value="Acetolactate_a_deCO2ase"/>
</dbReference>
<dbReference type="GO" id="GO:0045151">
    <property type="term" value="P:acetoin biosynthetic process"/>
    <property type="evidence" value="ECO:0007669"/>
    <property type="project" value="UniProtKB-KW"/>
</dbReference>
<dbReference type="SUPFAM" id="SSF117856">
    <property type="entry name" value="AF0104/ALDC/Ptd012-like"/>
    <property type="match status" value="1"/>
</dbReference>
<evidence type="ECO:0000256" key="8">
    <source>
        <dbReference type="ARBA" id="ARBA00023239"/>
    </source>
</evidence>
<evidence type="ECO:0000256" key="7">
    <source>
        <dbReference type="ARBA" id="ARBA00023061"/>
    </source>
</evidence>
<dbReference type="NCBIfam" id="TIGR01252">
    <property type="entry name" value="acetolac_decarb"/>
    <property type="match status" value="1"/>
</dbReference>
<comment type="pathway">
    <text evidence="2">Polyol metabolism; (R,R)-butane-2,3-diol biosynthesis; (R,R)-butane-2,3-diol from pyruvate: step 2/3.</text>
</comment>
<dbReference type="OrthoDB" id="81038at2157"/>
<dbReference type="PANTHER" id="PTHR35524:SF1">
    <property type="entry name" value="ALPHA-ACETOLACTATE DECARBOXYLASE"/>
    <property type="match status" value="1"/>
</dbReference>
<dbReference type="Proteomes" id="UP000198535">
    <property type="component" value="Unassembled WGS sequence"/>
</dbReference>
<dbReference type="CDD" id="cd17299">
    <property type="entry name" value="acetolactate_decarboxylase"/>
    <property type="match status" value="1"/>
</dbReference>
<evidence type="ECO:0000313" key="10">
    <source>
        <dbReference type="Proteomes" id="UP000198535"/>
    </source>
</evidence>
<comment type="similarity">
    <text evidence="3">Belongs to the alpha-acetolactate decarboxylase family.</text>
</comment>
<dbReference type="GO" id="GO:0047605">
    <property type="term" value="F:acetolactate decarboxylase activity"/>
    <property type="evidence" value="ECO:0007669"/>
    <property type="project" value="UniProtKB-EC"/>
</dbReference>
<dbReference type="Pfam" id="PF03306">
    <property type="entry name" value="AAL_decarboxy"/>
    <property type="match status" value="1"/>
</dbReference>
<keyword evidence="6" id="KW-0210">Decarboxylase</keyword>
<organism evidence="9 10">
    <name type="scientific">Methanolobus profundi</name>
    <dbReference type="NCBI Taxonomy" id="487685"/>
    <lineage>
        <taxon>Archaea</taxon>
        <taxon>Methanobacteriati</taxon>
        <taxon>Methanobacteriota</taxon>
        <taxon>Stenosarchaea group</taxon>
        <taxon>Methanomicrobia</taxon>
        <taxon>Methanosarcinales</taxon>
        <taxon>Methanosarcinaceae</taxon>
        <taxon>Methanolobus</taxon>
    </lineage>
</organism>
<accession>A0A1I4PD59</accession>
<dbReference type="STRING" id="487685.SAMN04488696_0586"/>
<dbReference type="PANTHER" id="PTHR35524">
    <property type="entry name" value="ALPHA-ACETOLACTATE DECARBOXYLASE"/>
    <property type="match status" value="1"/>
</dbReference>
<evidence type="ECO:0000256" key="4">
    <source>
        <dbReference type="ARBA" id="ARBA00013204"/>
    </source>
</evidence>
<reference evidence="10" key="1">
    <citation type="submission" date="2016-10" db="EMBL/GenBank/DDBJ databases">
        <authorList>
            <person name="Varghese N."/>
            <person name="Submissions S."/>
        </authorList>
    </citation>
    <scope>NUCLEOTIDE SEQUENCE [LARGE SCALE GENOMIC DNA]</scope>
    <source>
        <strain evidence="10">Mob M</strain>
    </source>
</reference>